<name>A0A067KCE1_JATCU</name>
<organism evidence="2 3">
    <name type="scientific">Jatropha curcas</name>
    <name type="common">Barbados nut</name>
    <dbReference type="NCBI Taxonomy" id="180498"/>
    <lineage>
        <taxon>Eukaryota</taxon>
        <taxon>Viridiplantae</taxon>
        <taxon>Streptophyta</taxon>
        <taxon>Embryophyta</taxon>
        <taxon>Tracheophyta</taxon>
        <taxon>Spermatophyta</taxon>
        <taxon>Magnoliopsida</taxon>
        <taxon>eudicotyledons</taxon>
        <taxon>Gunneridae</taxon>
        <taxon>Pentapetalae</taxon>
        <taxon>rosids</taxon>
        <taxon>fabids</taxon>
        <taxon>Malpighiales</taxon>
        <taxon>Euphorbiaceae</taxon>
        <taxon>Crotonoideae</taxon>
        <taxon>Jatropheae</taxon>
        <taxon>Jatropha</taxon>
    </lineage>
</organism>
<accession>A0A067KCE1</accession>
<dbReference type="AlphaFoldDB" id="A0A067KCE1"/>
<dbReference type="Proteomes" id="UP000027138">
    <property type="component" value="Unassembled WGS sequence"/>
</dbReference>
<evidence type="ECO:0000256" key="1">
    <source>
        <dbReference type="SAM" id="MobiDB-lite"/>
    </source>
</evidence>
<feature type="region of interest" description="Disordered" evidence="1">
    <location>
        <begin position="145"/>
        <end position="187"/>
    </location>
</feature>
<protein>
    <submittedName>
        <fullName evidence="2">Uncharacterized protein</fullName>
    </submittedName>
</protein>
<reference evidence="2 3" key="1">
    <citation type="journal article" date="2014" name="PLoS ONE">
        <title>Global Analysis of Gene Expression Profiles in Physic Nut (Jatropha curcas L.) Seedlings Exposed to Salt Stress.</title>
        <authorList>
            <person name="Zhang L."/>
            <person name="Zhang C."/>
            <person name="Wu P."/>
            <person name="Chen Y."/>
            <person name="Li M."/>
            <person name="Jiang H."/>
            <person name="Wu G."/>
        </authorList>
    </citation>
    <scope>NUCLEOTIDE SEQUENCE [LARGE SCALE GENOMIC DNA]</scope>
    <source>
        <strain evidence="3">cv. GZQX0401</strain>
        <tissue evidence="2">Young leaves</tissue>
    </source>
</reference>
<dbReference type="EMBL" id="KK914743">
    <property type="protein sequence ID" value="KDP29509.1"/>
    <property type="molecule type" value="Genomic_DNA"/>
</dbReference>
<evidence type="ECO:0000313" key="2">
    <source>
        <dbReference type="EMBL" id="KDP29509.1"/>
    </source>
</evidence>
<proteinExistence type="predicted"/>
<gene>
    <name evidence="2" type="ORF">JCGZ_19222</name>
</gene>
<keyword evidence="3" id="KW-1185">Reference proteome</keyword>
<sequence length="187" mass="20897">MEEKKKEVHVRWIGRGRKHVAQIMELTKGYFGPFTKIGWLGLSNDLDEGHAAGLENVIPYNMEHVEGGYNPQEEGEIPIPNPKPIEIERILVIEQNQEHDKPVPVSVSFPDTNSFFVVEVLKKGLEKQTSTLLEMMKLLFEKFSSPGSPVLSSPSGRQVSKDEEVDSASKSSKELGGAPTSRFLGWH</sequence>
<evidence type="ECO:0000313" key="3">
    <source>
        <dbReference type="Proteomes" id="UP000027138"/>
    </source>
</evidence>
<feature type="compositionally biased region" description="Low complexity" evidence="1">
    <location>
        <begin position="145"/>
        <end position="156"/>
    </location>
</feature>